<evidence type="ECO:0000256" key="4">
    <source>
        <dbReference type="ARBA" id="ARBA00022448"/>
    </source>
</evidence>
<dbReference type="SUPFAM" id="SSF49503">
    <property type="entry name" value="Cupredoxins"/>
    <property type="match status" value="1"/>
</dbReference>
<evidence type="ECO:0000256" key="13">
    <source>
        <dbReference type="ARBA" id="ARBA00023008"/>
    </source>
</evidence>
<evidence type="ECO:0000256" key="2">
    <source>
        <dbReference type="ARBA" id="ARBA00007866"/>
    </source>
</evidence>
<keyword evidence="13" id="KW-0186">Copper</keyword>
<dbReference type="InterPro" id="IPR036909">
    <property type="entry name" value="Cyt_c-like_dom_sf"/>
</dbReference>
<keyword evidence="10" id="KW-0249">Electron transport</keyword>
<dbReference type="CDD" id="cd04213">
    <property type="entry name" value="CuRO_CcO_Caa3_II"/>
    <property type="match status" value="1"/>
</dbReference>
<dbReference type="Proteomes" id="UP000660024">
    <property type="component" value="Unassembled WGS sequence"/>
</dbReference>
<dbReference type="InterPro" id="IPR045187">
    <property type="entry name" value="CcO_II"/>
</dbReference>
<evidence type="ECO:0000256" key="12">
    <source>
        <dbReference type="ARBA" id="ARBA00023004"/>
    </source>
</evidence>
<evidence type="ECO:0000256" key="5">
    <source>
        <dbReference type="ARBA" id="ARBA00022617"/>
    </source>
</evidence>
<dbReference type="PROSITE" id="PS50857">
    <property type="entry name" value="COX2_CUA"/>
    <property type="match status" value="1"/>
</dbReference>
<keyword evidence="8 18" id="KW-0479">Metal-binding</keyword>
<dbReference type="Pfam" id="PF00034">
    <property type="entry name" value="Cytochrom_C"/>
    <property type="match status" value="1"/>
</dbReference>
<comment type="similarity">
    <text evidence="2">Belongs to the cytochrome c oxidase subunit 2 family.</text>
</comment>
<evidence type="ECO:0000256" key="15">
    <source>
        <dbReference type="ARBA" id="ARBA00024688"/>
    </source>
</evidence>
<dbReference type="InterPro" id="IPR034236">
    <property type="entry name" value="CuRO_CcO_Caa3_II"/>
</dbReference>
<dbReference type="InterPro" id="IPR036257">
    <property type="entry name" value="Cyt_c_oxidase_su2_TM_sf"/>
</dbReference>
<feature type="domain" description="Cytochrome c" evidence="22">
    <location>
        <begin position="223"/>
        <end position="314"/>
    </location>
</feature>
<dbReference type="InterPro" id="IPR009056">
    <property type="entry name" value="Cyt_c-like_dom"/>
</dbReference>
<keyword evidence="9" id="KW-1278">Translocase</keyword>
<evidence type="ECO:0000256" key="14">
    <source>
        <dbReference type="ARBA" id="ARBA00023136"/>
    </source>
</evidence>
<sequence length="314" mass="35664">MFKPVMDISIFNPQSESGWRLYHLDIYFIIASSFILLLVIGLLIYIALKFRAKPNDAEPKQIKNNKLIEALMIGIPFIMVSFFFYLTIKTMKETEPITHNETPTVEINGRQWWWQVSYPGTSVVTANEIHLPANKKVLLKLTASDVIHDWWVPSFGPKMDMIPGLVNYLWLKIDKPGIYEGACSEFCGKQHSKMRIRVIAQTQENYQKWLTENAKTANIAIDSSLIKGAAIFQKASCAGCHQIRGTMANGNVGPDLTHLASRQTILSGTVKNTTENLYRFIDNPNKIKPGVNMPRFFLQQDSLKALVTYLHSLK</sequence>
<feature type="domain" description="Cytochrome oxidase subunit II transmembrane region profile" evidence="21">
    <location>
        <begin position="2"/>
        <end position="98"/>
    </location>
</feature>
<keyword evidence="7 19" id="KW-0812">Transmembrane</keyword>
<comment type="function">
    <text evidence="15">Subunits I and II form the functional core of the enzyme complex. Electrons originating in cytochrome c are transferred via heme a and Cu(A) to the binuclear center formed by heme a3 and Cu(B).</text>
</comment>
<accession>A0ABS1BFA2</accession>
<dbReference type="Gene3D" id="2.60.40.420">
    <property type="entry name" value="Cupredoxins - blue copper proteins"/>
    <property type="match status" value="1"/>
</dbReference>
<dbReference type="InterPro" id="IPR014222">
    <property type="entry name" value="Cyt_c_oxidase_su2"/>
</dbReference>
<keyword evidence="12 18" id="KW-0408">Iron</keyword>
<reference evidence="23 24" key="1">
    <citation type="submission" date="2020-12" db="EMBL/GenBank/DDBJ databases">
        <title>Bacterial novel species Pedobacter sp. SD-b isolated from soil.</title>
        <authorList>
            <person name="Jung H.-Y."/>
        </authorList>
    </citation>
    <scope>NUCLEOTIDE SEQUENCE [LARGE SCALE GENOMIC DNA]</scope>
    <source>
        <strain evidence="23 24">SD-b</strain>
    </source>
</reference>
<evidence type="ECO:0000256" key="18">
    <source>
        <dbReference type="PROSITE-ProRule" id="PRU00433"/>
    </source>
</evidence>
<evidence type="ECO:0000256" key="10">
    <source>
        <dbReference type="ARBA" id="ARBA00022982"/>
    </source>
</evidence>
<dbReference type="EMBL" id="JAEHFY010000001">
    <property type="protein sequence ID" value="MBK0381543.1"/>
    <property type="molecule type" value="Genomic_DNA"/>
</dbReference>
<feature type="transmembrane region" description="Helical" evidence="19">
    <location>
        <begin position="26"/>
        <end position="48"/>
    </location>
</feature>
<evidence type="ECO:0000256" key="3">
    <source>
        <dbReference type="ARBA" id="ARBA00012949"/>
    </source>
</evidence>
<evidence type="ECO:0000256" key="1">
    <source>
        <dbReference type="ARBA" id="ARBA00004141"/>
    </source>
</evidence>
<feature type="transmembrane region" description="Helical" evidence="19">
    <location>
        <begin position="68"/>
        <end position="88"/>
    </location>
</feature>
<evidence type="ECO:0000313" key="23">
    <source>
        <dbReference type="EMBL" id="MBK0381543.1"/>
    </source>
</evidence>
<dbReference type="PROSITE" id="PS50999">
    <property type="entry name" value="COX2_TM"/>
    <property type="match status" value="1"/>
</dbReference>
<dbReference type="PANTHER" id="PTHR22888">
    <property type="entry name" value="CYTOCHROME C OXIDASE, SUBUNIT II"/>
    <property type="match status" value="1"/>
</dbReference>
<keyword evidence="5 18" id="KW-0349">Heme</keyword>
<feature type="domain" description="Cytochrome oxidase subunit II copper A binding" evidence="20">
    <location>
        <begin position="100"/>
        <end position="212"/>
    </location>
</feature>
<evidence type="ECO:0000256" key="17">
    <source>
        <dbReference type="ARBA" id="ARBA00031399"/>
    </source>
</evidence>
<evidence type="ECO:0000256" key="19">
    <source>
        <dbReference type="SAM" id="Phobius"/>
    </source>
</evidence>
<evidence type="ECO:0000313" key="24">
    <source>
        <dbReference type="Proteomes" id="UP000660024"/>
    </source>
</evidence>
<dbReference type="InterPro" id="IPR002429">
    <property type="entry name" value="CcO_II-like_C"/>
</dbReference>
<dbReference type="RefSeq" id="WP_200584117.1">
    <property type="nucleotide sequence ID" value="NZ_JAEHFY010000001.1"/>
</dbReference>
<evidence type="ECO:0000259" key="20">
    <source>
        <dbReference type="PROSITE" id="PS50857"/>
    </source>
</evidence>
<evidence type="ECO:0000256" key="6">
    <source>
        <dbReference type="ARBA" id="ARBA00022660"/>
    </source>
</evidence>
<keyword evidence="11 19" id="KW-1133">Transmembrane helix</keyword>
<keyword evidence="4" id="KW-0813">Transport</keyword>
<dbReference type="EC" id="7.1.1.9" evidence="3"/>
<comment type="subcellular location">
    <subcellularLocation>
        <location evidence="1">Membrane</location>
        <topology evidence="1">Multi-pass membrane protein</topology>
    </subcellularLocation>
</comment>
<evidence type="ECO:0000256" key="11">
    <source>
        <dbReference type="ARBA" id="ARBA00022989"/>
    </source>
</evidence>
<evidence type="ECO:0000256" key="8">
    <source>
        <dbReference type="ARBA" id="ARBA00022723"/>
    </source>
</evidence>
<protein>
    <recommendedName>
        <fullName evidence="3">cytochrome-c oxidase</fullName>
        <ecNumber evidence="3">7.1.1.9</ecNumber>
    </recommendedName>
    <alternativeName>
        <fullName evidence="17">Cytochrome aa3 subunit 2</fullName>
    </alternativeName>
    <alternativeName>
        <fullName evidence="16">Cytochrome c oxidase polypeptide II</fullName>
    </alternativeName>
</protein>
<evidence type="ECO:0000256" key="7">
    <source>
        <dbReference type="ARBA" id="ARBA00022692"/>
    </source>
</evidence>
<keyword evidence="14 19" id="KW-0472">Membrane</keyword>
<evidence type="ECO:0000259" key="22">
    <source>
        <dbReference type="PROSITE" id="PS51007"/>
    </source>
</evidence>
<dbReference type="InterPro" id="IPR001505">
    <property type="entry name" value="Copper_CuA"/>
</dbReference>
<evidence type="ECO:0000259" key="21">
    <source>
        <dbReference type="PROSITE" id="PS50999"/>
    </source>
</evidence>
<proteinExistence type="inferred from homology"/>
<name>A0ABS1BFA2_9SPHI</name>
<gene>
    <name evidence="23" type="primary">coxB</name>
    <name evidence="23" type="ORF">I5M32_01100</name>
</gene>
<dbReference type="PROSITE" id="PS51007">
    <property type="entry name" value="CYTC"/>
    <property type="match status" value="1"/>
</dbReference>
<dbReference type="SUPFAM" id="SSF46626">
    <property type="entry name" value="Cytochrome c"/>
    <property type="match status" value="1"/>
</dbReference>
<dbReference type="InterPro" id="IPR011759">
    <property type="entry name" value="Cyt_c_oxidase_su2_TM_dom"/>
</dbReference>
<keyword evidence="24" id="KW-1185">Reference proteome</keyword>
<evidence type="ECO:0000256" key="9">
    <source>
        <dbReference type="ARBA" id="ARBA00022967"/>
    </source>
</evidence>
<dbReference type="InterPro" id="IPR008972">
    <property type="entry name" value="Cupredoxin"/>
</dbReference>
<evidence type="ECO:0000256" key="16">
    <source>
        <dbReference type="ARBA" id="ARBA00031389"/>
    </source>
</evidence>
<dbReference type="PROSITE" id="PS00078">
    <property type="entry name" value="COX2"/>
    <property type="match status" value="1"/>
</dbReference>
<dbReference type="Pfam" id="PF00116">
    <property type="entry name" value="COX2"/>
    <property type="match status" value="1"/>
</dbReference>
<dbReference type="PANTHER" id="PTHR22888:SF9">
    <property type="entry name" value="CYTOCHROME C OXIDASE SUBUNIT 2"/>
    <property type="match status" value="1"/>
</dbReference>
<organism evidence="23 24">
    <name type="scientific">Pedobacter segetis</name>
    <dbReference type="NCBI Taxonomy" id="2793069"/>
    <lineage>
        <taxon>Bacteria</taxon>
        <taxon>Pseudomonadati</taxon>
        <taxon>Bacteroidota</taxon>
        <taxon>Sphingobacteriia</taxon>
        <taxon>Sphingobacteriales</taxon>
        <taxon>Sphingobacteriaceae</taxon>
        <taxon>Pedobacter</taxon>
    </lineage>
</organism>
<comment type="caution">
    <text evidence="23">The sequence shown here is derived from an EMBL/GenBank/DDBJ whole genome shotgun (WGS) entry which is preliminary data.</text>
</comment>
<dbReference type="NCBIfam" id="TIGR02866">
    <property type="entry name" value="CoxB"/>
    <property type="match status" value="1"/>
</dbReference>
<dbReference type="SUPFAM" id="SSF81464">
    <property type="entry name" value="Cytochrome c oxidase subunit II-like, transmembrane region"/>
    <property type="match status" value="1"/>
</dbReference>
<dbReference type="Gene3D" id="1.10.287.90">
    <property type="match status" value="1"/>
</dbReference>
<keyword evidence="6" id="KW-0679">Respiratory chain</keyword>